<gene>
    <name evidence="1" type="ORF">CPB84DRAFT_1797608</name>
</gene>
<evidence type="ECO:0000313" key="2">
    <source>
        <dbReference type="Proteomes" id="UP000724874"/>
    </source>
</evidence>
<protein>
    <recommendedName>
        <fullName evidence="3">F-box domain-containing protein</fullName>
    </recommendedName>
</protein>
<evidence type="ECO:0000313" key="1">
    <source>
        <dbReference type="EMBL" id="KAF8874319.1"/>
    </source>
</evidence>
<reference evidence="1" key="1">
    <citation type="submission" date="2020-11" db="EMBL/GenBank/DDBJ databases">
        <authorList>
            <consortium name="DOE Joint Genome Institute"/>
            <person name="Ahrendt S."/>
            <person name="Riley R."/>
            <person name="Andreopoulos W."/>
            <person name="LaButti K."/>
            <person name="Pangilinan J."/>
            <person name="Ruiz-duenas F.J."/>
            <person name="Barrasa J.M."/>
            <person name="Sanchez-Garcia M."/>
            <person name="Camarero S."/>
            <person name="Miyauchi S."/>
            <person name="Serrano A."/>
            <person name="Linde D."/>
            <person name="Babiker R."/>
            <person name="Drula E."/>
            <person name="Ayuso-Fernandez I."/>
            <person name="Pacheco R."/>
            <person name="Padilla G."/>
            <person name="Ferreira P."/>
            <person name="Barriuso J."/>
            <person name="Kellner H."/>
            <person name="Castanera R."/>
            <person name="Alfaro M."/>
            <person name="Ramirez L."/>
            <person name="Pisabarro A.G."/>
            <person name="Kuo A."/>
            <person name="Tritt A."/>
            <person name="Lipzen A."/>
            <person name="He G."/>
            <person name="Yan M."/>
            <person name="Ng V."/>
            <person name="Cullen D."/>
            <person name="Martin F."/>
            <person name="Rosso M.-N."/>
            <person name="Henrissat B."/>
            <person name="Hibbett D."/>
            <person name="Martinez A.T."/>
            <person name="Grigoriev I.V."/>
        </authorList>
    </citation>
    <scope>NUCLEOTIDE SEQUENCE</scope>
    <source>
        <strain evidence="1">AH 44721</strain>
    </source>
</reference>
<accession>A0A9P5NBU6</accession>
<sequence length="156" mass="18000">MPDLPPELFPVIISFISDPLTLCALCLSHRMLRYAAEKQLYSSVENKSSSARTFKFLSTIVETPRLAEYVIQYRFIGQLNVPVNPDMLRLVAEGFIAMKNLKFLRFSESYVTPFHAELLDKDCGVSFQLEMLSFDDISKGNYLQKVLEQQRHTLRE</sequence>
<comment type="caution">
    <text evidence="1">The sequence shown here is derived from an EMBL/GenBank/DDBJ whole genome shotgun (WGS) entry which is preliminary data.</text>
</comment>
<dbReference type="EMBL" id="JADNYJ010000216">
    <property type="protein sequence ID" value="KAF8874319.1"/>
    <property type="molecule type" value="Genomic_DNA"/>
</dbReference>
<name>A0A9P5NBU6_GYMJU</name>
<evidence type="ECO:0008006" key="3">
    <source>
        <dbReference type="Google" id="ProtNLM"/>
    </source>
</evidence>
<organism evidence="1 2">
    <name type="scientific">Gymnopilus junonius</name>
    <name type="common">Spectacular rustgill mushroom</name>
    <name type="synonym">Gymnopilus spectabilis subsp. junonius</name>
    <dbReference type="NCBI Taxonomy" id="109634"/>
    <lineage>
        <taxon>Eukaryota</taxon>
        <taxon>Fungi</taxon>
        <taxon>Dikarya</taxon>
        <taxon>Basidiomycota</taxon>
        <taxon>Agaricomycotina</taxon>
        <taxon>Agaricomycetes</taxon>
        <taxon>Agaricomycetidae</taxon>
        <taxon>Agaricales</taxon>
        <taxon>Agaricineae</taxon>
        <taxon>Hymenogastraceae</taxon>
        <taxon>Gymnopilus</taxon>
    </lineage>
</organism>
<dbReference type="Proteomes" id="UP000724874">
    <property type="component" value="Unassembled WGS sequence"/>
</dbReference>
<proteinExistence type="predicted"/>
<keyword evidence="2" id="KW-1185">Reference proteome</keyword>
<dbReference type="AlphaFoldDB" id="A0A9P5NBU6"/>